<evidence type="ECO:0000313" key="7">
    <source>
        <dbReference type="Proteomes" id="UP000234341"/>
    </source>
</evidence>
<dbReference type="Proteomes" id="UP000234341">
    <property type="component" value="Unassembled WGS sequence"/>
</dbReference>
<dbReference type="SUPFAM" id="SSF55874">
    <property type="entry name" value="ATPase domain of HSP90 chaperone/DNA topoisomerase II/histidine kinase"/>
    <property type="match status" value="1"/>
</dbReference>
<dbReference type="InterPro" id="IPR000719">
    <property type="entry name" value="Prot_kinase_dom"/>
</dbReference>
<dbReference type="Pfam" id="PF00069">
    <property type="entry name" value="Pkinase"/>
    <property type="match status" value="1"/>
</dbReference>
<dbReference type="PRINTS" id="PR00344">
    <property type="entry name" value="BCTRLSENSOR"/>
</dbReference>
<dbReference type="Gene3D" id="3.40.50.300">
    <property type="entry name" value="P-loop containing nucleotide triphosphate hydrolases"/>
    <property type="match status" value="1"/>
</dbReference>
<dbReference type="InterPro" id="IPR041664">
    <property type="entry name" value="AAA_16"/>
</dbReference>
<dbReference type="SUPFAM" id="SSF56112">
    <property type="entry name" value="Protein kinase-like (PK-like)"/>
    <property type="match status" value="1"/>
</dbReference>
<dbReference type="PROSITE" id="PS50109">
    <property type="entry name" value="HIS_KIN"/>
    <property type="match status" value="1"/>
</dbReference>
<dbReference type="Gene3D" id="1.10.287.130">
    <property type="match status" value="1"/>
</dbReference>
<dbReference type="InterPro" id="IPR003594">
    <property type="entry name" value="HATPase_dom"/>
</dbReference>
<dbReference type="InterPro" id="IPR003018">
    <property type="entry name" value="GAF"/>
</dbReference>
<dbReference type="InterPro" id="IPR053159">
    <property type="entry name" value="Hybrid_Histidine_Kinase"/>
</dbReference>
<dbReference type="PANTHER" id="PTHR43642:SF1">
    <property type="entry name" value="HYBRID SIGNAL TRANSDUCTION HISTIDINE KINASE G"/>
    <property type="match status" value="1"/>
</dbReference>
<evidence type="ECO:0000256" key="1">
    <source>
        <dbReference type="ARBA" id="ARBA00000085"/>
    </source>
</evidence>
<comment type="caution">
    <text evidence="6">The sequence shown here is derived from an EMBL/GenBank/DDBJ whole genome shotgun (WGS) entry which is preliminary data.</text>
</comment>
<dbReference type="Pfam" id="PF01590">
    <property type="entry name" value="GAF"/>
    <property type="match status" value="1"/>
</dbReference>
<dbReference type="Gene3D" id="3.30.450.40">
    <property type="match status" value="1"/>
</dbReference>
<dbReference type="InterPro" id="IPR003661">
    <property type="entry name" value="HisK_dim/P_dom"/>
</dbReference>
<dbReference type="PANTHER" id="PTHR43642">
    <property type="entry name" value="HYBRID SIGNAL TRANSDUCTION HISTIDINE KINASE G"/>
    <property type="match status" value="1"/>
</dbReference>
<dbReference type="Pfam" id="PF13191">
    <property type="entry name" value="AAA_16"/>
    <property type="match status" value="1"/>
</dbReference>
<gene>
    <name evidence="6" type="ORF">CYJ10_23820</name>
</gene>
<dbReference type="InterPro" id="IPR005467">
    <property type="entry name" value="His_kinase_dom"/>
</dbReference>
<dbReference type="SUPFAM" id="SSF52540">
    <property type="entry name" value="P-loop containing nucleoside triphosphate hydrolases"/>
    <property type="match status" value="1"/>
</dbReference>
<keyword evidence="6" id="KW-0418">Kinase</keyword>
<feature type="domain" description="Histidine kinase" evidence="5">
    <location>
        <begin position="1514"/>
        <end position="1729"/>
    </location>
</feature>
<dbReference type="RefSeq" id="WP_101683910.1">
    <property type="nucleotide sequence ID" value="NZ_PJRP01000013.1"/>
</dbReference>
<dbReference type="EMBL" id="PJRP01000013">
    <property type="protein sequence ID" value="PLP98149.1"/>
    <property type="molecule type" value="Genomic_DNA"/>
</dbReference>
<accession>A0A2N5C7G8</accession>
<dbReference type="InterPro" id="IPR027417">
    <property type="entry name" value="P-loop_NTPase"/>
</dbReference>
<dbReference type="GO" id="GO:0000155">
    <property type="term" value="F:phosphorelay sensor kinase activity"/>
    <property type="evidence" value="ECO:0007669"/>
    <property type="project" value="InterPro"/>
</dbReference>
<dbReference type="EC" id="2.7.13.3" evidence="2"/>
<sequence length="1736" mass="188372">MFFPRAGIGLGFDSTWDAGDRMFGRGWQLLDDGARTLVLGVWAADGHRTPATLDRLAHEYTLRDDLEASWAARPLTLLHERDTTVLLLEDPGGEPLARMLGSPMAPAQFLDIALAMASAVGHLHQRGLIHKDLKPAHVLVAADRTRAWLTGFGIASRASRGADPLLETSEIAGTLAYMAPEQTGRMNRAIDTRSDLYSLGITFYQLLTGALPFAGSEPIDWVHAHLARAPVPPADRRATVPAMLSSLVMKLLAKAPEERYQTAAGLLRDLQHCHQALAAQSDIAPFPLGQDDLSDIFTIRERLYGRAQVVATLEATFDRVAATGRSKIVMVSGHSGVGKTSVMQSFARAVAERGAVYATGKSEAPADVSADGAAGDGARLPYASLAQALRGLLRTWLTRDAADVAPWRTVIAEALGPNAGLLVPLLPELESILGPVPWVPDTQSREAGPRLHLALHSLVAALARAAQPLTVCFDDIQWLDNETTTLLHQLLTDPATTNLLVVCAYRSHEVGDGHTVTRCVAALRADGAGVTHIELGCLDASDLHQLVAEALHSDADASAPLARLVMEKTAGNPFFATQFLSELANEGLLRFDYSAARWTWDLDQIAEKGFTDNVVALMVGRIARLPASTRAALKLLACLGNDTTVDTLARGWTRDPAELDPAIREAVRAGVVSRQDHVLRFRHDRILEAAYARIPEAERQAFHLRLGRLLLERTPPEEIDASVFTIVGQCNRAADLIERQEERDRLAELNLAAGLRAKSTCANTAALHYLSAGLALLGDDAFTRCEALAFSLTQHMAECEFLTGESARAEQRLNALAARATSLTALGVVTQLQLGLLMTGGRRVEALTVGLDYLRRAGIDWSTHPVASVVADEEALFARLLDGRDIEALSALPRMTDPGGLATMRVLTALLQPAWYTDDHLRTLVILRMVNLSLSLGNSEESCLAYAWLAMLRTAASSDGAEGVALMRLALGVGEQRGVERMRARVYQIAGGNLLHWTQPLRVARALVRRALELTGQIGDLTYAAYIRSNLMTHALAIGDPLGGVQHDADSGSVFAWGPRFALVADRLAAQRQLVRTLRGQTPVFGRFDAKDFSETAFEARLGSDVGLRLASCWYWIRKLQARYLAGIAAEALEAAERARPLLWTSPSYFEQAEYHFYAALARAACCNPAVADELALHLPVLAAHHRQLAQWARRCPATFAHRALLVEAEIARLEGRDIDAMRGYESAIASARDSDLIHMQALVNELAARFYLSRRLDNVALVYLRQARHAYLHWGADAKVWQLDKQYPAALGATAPAGPASAPLMGTIGAPLQHLDLATVMAISEAVSGEIRLDRLLATLMRTAIAHAGASRGLLILPQGAEHRVAAEAAVHDDATTVALADRPLDAAEMPLSIVRHVLECHEHVVVDDAAAQPSFSADTYIRQRRARSMLCLPLLNQGKLIGVLYLENRLAPGAFVPARIEVIKLLAFQAASAIENSRLDEQRRAADEALHRARAELAHVSRVMTLSALTASIAHEVSQPVAALTIEANVALRWLKRDKPNVEEAVESLNSIVQQGQRARNVIVGMRSMLRKAGPQAQRIDLNAMINETLPLFAGELSRHRVMLKTELHPVLPMVSADKVQLQQVFLNLAVNAIEAMQGIETHARELTVRSSVTPAGEVLVTVHDVGVGLPAEPDELFEAFYTTKPEGMGMGLSICRTILEAHGGHLRAWQNRPRGAIFGFSLPVDETGPLARA</sequence>
<organism evidence="6 7">
    <name type="scientific">Cupriavidus pauculus</name>
    <dbReference type="NCBI Taxonomy" id="82633"/>
    <lineage>
        <taxon>Bacteria</taxon>
        <taxon>Pseudomonadati</taxon>
        <taxon>Pseudomonadota</taxon>
        <taxon>Betaproteobacteria</taxon>
        <taxon>Burkholderiales</taxon>
        <taxon>Burkholderiaceae</taxon>
        <taxon>Cupriavidus</taxon>
    </lineage>
</organism>
<evidence type="ECO:0000259" key="4">
    <source>
        <dbReference type="PROSITE" id="PS50011"/>
    </source>
</evidence>
<dbReference type="InterPro" id="IPR004358">
    <property type="entry name" value="Sig_transdc_His_kin-like_C"/>
</dbReference>
<dbReference type="SMART" id="SM00388">
    <property type="entry name" value="HisKA"/>
    <property type="match status" value="1"/>
</dbReference>
<dbReference type="InterPro" id="IPR036890">
    <property type="entry name" value="HATPase_C_sf"/>
</dbReference>
<evidence type="ECO:0000256" key="3">
    <source>
        <dbReference type="ARBA" id="ARBA00022553"/>
    </source>
</evidence>
<dbReference type="InterPro" id="IPR011009">
    <property type="entry name" value="Kinase-like_dom_sf"/>
</dbReference>
<dbReference type="GO" id="GO:0005524">
    <property type="term" value="F:ATP binding"/>
    <property type="evidence" value="ECO:0007669"/>
    <property type="project" value="InterPro"/>
</dbReference>
<dbReference type="Gene3D" id="3.30.565.10">
    <property type="entry name" value="Histidine kinase-like ATPase, C-terminal domain"/>
    <property type="match status" value="1"/>
</dbReference>
<protein>
    <recommendedName>
        <fullName evidence="2">histidine kinase</fullName>
        <ecNumber evidence="2">2.7.13.3</ecNumber>
    </recommendedName>
</protein>
<feature type="domain" description="Protein kinase" evidence="4">
    <location>
        <begin position="12"/>
        <end position="277"/>
    </location>
</feature>
<dbReference type="OrthoDB" id="9801841at2"/>
<dbReference type="SMART" id="SM00220">
    <property type="entry name" value="S_TKc"/>
    <property type="match status" value="1"/>
</dbReference>
<dbReference type="PROSITE" id="PS50011">
    <property type="entry name" value="PROTEIN_KINASE_DOM"/>
    <property type="match status" value="1"/>
</dbReference>
<evidence type="ECO:0000256" key="2">
    <source>
        <dbReference type="ARBA" id="ARBA00012438"/>
    </source>
</evidence>
<dbReference type="SMART" id="SM00387">
    <property type="entry name" value="HATPase_c"/>
    <property type="match status" value="1"/>
</dbReference>
<reference evidence="6 7" key="1">
    <citation type="submission" date="2017-12" db="EMBL/GenBank/DDBJ databases">
        <title>Genome sequence of the active heterotrophic nitrifier-denitrifier, Cupriavidus pauculus UM1.</title>
        <authorList>
            <person name="Putonti C."/>
            <person name="Castignetti D."/>
        </authorList>
    </citation>
    <scope>NUCLEOTIDE SEQUENCE [LARGE SCALE GENOMIC DNA]</scope>
    <source>
        <strain evidence="6 7">UM1</strain>
    </source>
</reference>
<dbReference type="InterPro" id="IPR029016">
    <property type="entry name" value="GAF-like_dom_sf"/>
</dbReference>
<keyword evidence="6" id="KW-0808">Transferase</keyword>
<name>A0A2N5C7G8_9BURK</name>
<dbReference type="CDD" id="cd14014">
    <property type="entry name" value="STKc_PknB_like"/>
    <property type="match status" value="1"/>
</dbReference>
<evidence type="ECO:0000313" key="6">
    <source>
        <dbReference type="EMBL" id="PLP98149.1"/>
    </source>
</evidence>
<proteinExistence type="predicted"/>
<dbReference type="SUPFAM" id="SSF55781">
    <property type="entry name" value="GAF domain-like"/>
    <property type="match status" value="1"/>
</dbReference>
<evidence type="ECO:0000259" key="5">
    <source>
        <dbReference type="PROSITE" id="PS50109"/>
    </source>
</evidence>
<comment type="catalytic activity">
    <reaction evidence="1">
        <text>ATP + protein L-histidine = ADP + protein N-phospho-L-histidine.</text>
        <dbReference type="EC" id="2.7.13.3"/>
    </reaction>
</comment>
<dbReference type="SMART" id="SM00065">
    <property type="entry name" value="GAF"/>
    <property type="match status" value="1"/>
</dbReference>
<dbReference type="Gene3D" id="1.10.510.10">
    <property type="entry name" value="Transferase(Phosphotransferase) domain 1"/>
    <property type="match status" value="1"/>
</dbReference>
<dbReference type="Pfam" id="PF02518">
    <property type="entry name" value="HATPase_c"/>
    <property type="match status" value="1"/>
</dbReference>
<keyword evidence="3" id="KW-0597">Phosphoprotein</keyword>